<reference evidence="2 3" key="1">
    <citation type="submission" date="2021-05" db="EMBL/GenBank/DDBJ databases">
        <title>Genome Assembly of Synthetic Allotetraploid Brassica napus Reveals Homoeologous Exchanges between Subgenomes.</title>
        <authorList>
            <person name="Davis J.T."/>
        </authorList>
    </citation>
    <scope>NUCLEOTIDE SEQUENCE [LARGE SCALE GENOMIC DNA]</scope>
    <source>
        <strain evidence="3">cv. Da-Ae</strain>
        <tissue evidence="2">Seedling</tissue>
    </source>
</reference>
<proteinExistence type="predicted"/>
<protein>
    <submittedName>
        <fullName evidence="2">Uncharacterized protein</fullName>
    </submittedName>
</protein>
<name>A0ABQ7ZX23_BRANA</name>
<feature type="region of interest" description="Disordered" evidence="1">
    <location>
        <begin position="81"/>
        <end position="126"/>
    </location>
</feature>
<accession>A0ABQ7ZX23</accession>
<feature type="compositionally biased region" description="Gly residues" evidence="1">
    <location>
        <begin position="1"/>
        <end position="10"/>
    </location>
</feature>
<comment type="caution">
    <text evidence="2">The sequence shown here is derived from an EMBL/GenBank/DDBJ whole genome shotgun (WGS) entry which is preliminary data.</text>
</comment>
<evidence type="ECO:0000313" key="3">
    <source>
        <dbReference type="Proteomes" id="UP000824890"/>
    </source>
</evidence>
<dbReference type="EMBL" id="JAGKQM010000014">
    <property type="protein sequence ID" value="KAH0884806.1"/>
    <property type="molecule type" value="Genomic_DNA"/>
</dbReference>
<keyword evidence="3" id="KW-1185">Reference proteome</keyword>
<evidence type="ECO:0000313" key="2">
    <source>
        <dbReference type="EMBL" id="KAH0884806.1"/>
    </source>
</evidence>
<dbReference type="Proteomes" id="UP000824890">
    <property type="component" value="Unassembled WGS sequence"/>
</dbReference>
<organism evidence="2 3">
    <name type="scientific">Brassica napus</name>
    <name type="common">Rape</name>
    <dbReference type="NCBI Taxonomy" id="3708"/>
    <lineage>
        <taxon>Eukaryota</taxon>
        <taxon>Viridiplantae</taxon>
        <taxon>Streptophyta</taxon>
        <taxon>Embryophyta</taxon>
        <taxon>Tracheophyta</taxon>
        <taxon>Spermatophyta</taxon>
        <taxon>Magnoliopsida</taxon>
        <taxon>eudicotyledons</taxon>
        <taxon>Gunneridae</taxon>
        <taxon>Pentapetalae</taxon>
        <taxon>rosids</taxon>
        <taxon>malvids</taxon>
        <taxon>Brassicales</taxon>
        <taxon>Brassicaceae</taxon>
        <taxon>Brassiceae</taxon>
        <taxon>Brassica</taxon>
    </lineage>
</organism>
<gene>
    <name evidence="2" type="ORF">HID58_060902</name>
</gene>
<feature type="compositionally biased region" description="Polar residues" evidence="1">
    <location>
        <begin position="117"/>
        <end position="126"/>
    </location>
</feature>
<feature type="region of interest" description="Disordered" evidence="1">
    <location>
        <begin position="1"/>
        <end position="23"/>
    </location>
</feature>
<evidence type="ECO:0000256" key="1">
    <source>
        <dbReference type="SAM" id="MobiDB-lite"/>
    </source>
</evidence>
<sequence length="224" mass="24344">MPSGGNGVGNGAVNAGNGSDPSIRRSREWYLRSSMVLRFALHLLRFVSGTLELLPTSVSSPVSLDDEIQNQPTPLALDEISETEPPEAICDSPPHEVSSIGESSAPEPEHDQAEADVSQTTSSENSDMIAENLETSLVSSDQLSQQMEVIQLGRGHRQRNIPTKLHDYILSTVFGAESYRDLGVWDSLSLQYTLTLFSLPWLSLGDALTLSLHCSRPSSLRKAP</sequence>